<dbReference type="AlphaFoldDB" id="A0A367EM75"/>
<reference evidence="1 2" key="1">
    <citation type="submission" date="2018-06" db="EMBL/GenBank/DDBJ databases">
        <title>Sphaerisporangium craniellae sp. nov., isolated from a marine sponge in the South China Sea.</title>
        <authorList>
            <person name="Li L."/>
        </authorList>
    </citation>
    <scope>NUCLEOTIDE SEQUENCE [LARGE SCALE GENOMIC DNA]</scope>
    <source>
        <strain evidence="1 2">CCTCC AA 208026</strain>
    </source>
</reference>
<dbReference type="RefSeq" id="WP_114033796.1">
    <property type="nucleotide sequence ID" value="NZ_QOIL01000034.1"/>
</dbReference>
<sequence>MSDLRLAWAVLCLLAEAADELIAAWLGTRTIRWHARRMAHWCRQVYRLALYGTPSDSRAIEPYVFDVELLEDR</sequence>
<keyword evidence="2" id="KW-1185">Reference proteome</keyword>
<protein>
    <submittedName>
        <fullName evidence="1">Uncharacterized protein</fullName>
    </submittedName>
</protein>
<evidence type="ECO:0000313" key="2">
    <source>
        <dbReference type="Proteomes" id="UP000253094"/>
    </source>
</evidence>
<dbReference type="Proteomes" id="UP000253094">
    <property type="component" value="Unassembled WGS sequence"/>
</dbReference>
<dbReference type="EMBL" id="QOIL01000034">
    <property type="protein sequence ID" value="RCG19141.1"/>
    <property type="molecule type" value="Genomic_DNA"/>
</dbReference>
<accession>A0A367EM75</accession>
<proteinExistence type="predicted"/>
<comment type="caution">
    <text evidence="1">The sequence shown here is derived from an EMBL/GenBank/DDBJ whole genome shotgun (WGS) entry which is preliminary data.</text>
</comment>
<organism evidence="1 2">
    <name type="scientific">Sphaerisporangium album</name>
    <dbReference type="NCBI Taxonomy" id="509200"/>
    <lineage>
        <taxon>Bacteria</taxon>
        <taxon>Bacillati</taxon>
        <taxon>Actinomycetota</taxon>
        <taxon>Actinomycetes</taxon>
        <taxon>Streptosporangiales</taxon>
        <taxon>Streptosporangiaceae</taxon>
        <taxon>Sphaerisporangium</taxon>
    </lineage>
</organism>
<gene>
    <name evidence="1" type="ORF">DQ384_38340</name>
</gene>
<name>A0A367EM75_9ACTN</name>
<evidence type="ECO:0000313" key="1">
    <source>
        <dbReference type="EMBL" id="RCG19141.1"/>
    </source>
</evidence>